<comment type="caution">
    <text evidence="1">The sequence shown here is derived from an EMBL/GenBank/DDBJ whole genome shotgun (WGS) entry which is preliminary data.</text>
</comment>
<sequence>QMVSQFLGPRRRGALRAAVTCGSDYPSISKRRRTTKQLSSSPSLRCLRSATVEVGIFRHTCLCPLSPPFPLCTVILTQLQTRPKSCLSQKKVTPRPTVLRCLHPSAQSPKGLGQILERSHRWAVFQSTPTAFAAVAATAVVAPLVAALLPLETKVAS</sequence>
<reference evidence="1" key="1">
    <citation type="journal article" date="2004" name="Nature">
        <title>Genome duplication in the teleost fish Tetraodon nigroviridis reveals the early vertebrate proto-karyotype.</title>
        <authorList>
            <person name="Jaillon O."/>
            <person name="Aury J.-M."/>
            <person name="Brunet F."/>
            <person name="Petit J.-L."/>
            <person name="Stange-Thomann N."/>
            <person name="Mauceli E."/>
            <person name="Bouneau L."/>
            <person name="Fischer C."/>
            <person name="Ozouf-Costaz C."/>
            <person name="Bernot A."/>
            <person name="Nicaud S."/>
            <person name="Jaffe D."/>
            <person name="Fisher S."/>
            <person name="Lutfalla G."/>
            <person name="Dossat C."/>
            <person name="Segurens B."/>
            <person name="Dasilva C."/>
            <person name="Salanoubat M."/>
            <person name="Levy M."/>
            <person name="Boudet N."/>
            <person name="Castellano S."/>
            <person name="Anthouard V."/>
            <person name="Jubin C."/>
            <person name="Castelli V."/>
            <person name="Katinka M."/>
            <person name="Vacherie B."/>
            <person name="Biemont C."/>
            <person name="Skalli Z."/>
            <person name="Cattolico L."/>
            <person name="Poulain J."/>
            <person name="De Berardinis V."/>
            <person name="Cruaud C."/>
            <person name="Duprat S."/>
            <person name="Brottier P."/>
            <person name="Coutanceau J.-P."/>
            <person name="Gouzy J."/>
            <person name="Parra G."/>
            <person name="Lardier G."/>
            <person name="Chapple C."/>
            <person name="McKernan K.J."/>
            <person name="McEwan P."/>
            <person name="Bosak S."/>
            <person name="Kellis M."/>
            <person name="Volff J.-N."/>
            <person name="Guigo R."/>
            <person name="Zody M.C."/>
            <person name="Mesirov J."/>
            <person name="Lindblad-Toh K."/>
            <person name="Birren B."/>
            <person name="Nusbaum C."/>
            <person name="Kahn D."/>
            <person name="Robinson-Rechavi M."/>
            <person name="Laudet V."/>
            <person name="Schachter V."/>
            <person name="Quetier F."/>
            <person name="Saurin W."/>
            <person name="Scarpelli C."/>
            <person name="Wincker P."/>
            <person name="Lander E.S."/>
            <person name="Weissenbach J."/>
            <person name="Roest Crollius H."/>
        </authorList>
    </citation>
    <scope>NUCLEOTIDE SEQUENCE [LARGE SCALE GENOMIC DNA]</scope>
</reference>
<dbReference type="EMBL" id="CAAE01017510">
    <property type="protein sequence ID" value="CAG13706.1"/>
    <property type="molecule type" value="Genomic_DNA"/>
</dbReference>
<name>Q4RD26_TETNG</name>
<dbReference type="AlphaFoldDB" id="Q4RD26"/>
<feature type="non-terminal residue" evidence="1">
    <location>
        <position position="1"/>
    </location>
</feature>
<protein>
    <submittedName>
        <fullName evidence="1">(spotted green pufferfish) hypothetical protein</fullName>
    </submittedName>
</protein>
<gene>
    <name evidence="1" type="ORF">GSTENG00038994001</name>
</gene>
<reference evidence="1" key="2">
    <citation type="submission" date="2004-02" db="EMBL/GenBank/DDBJ databases">
        <authorList>
            <consortium name="Genoscope"/>
            <consortium name="Whitehead Institute Centre for Genome Research"/>
        </authorList>
    </citation>
    <scope>NUCLEOTIDE SEQUENCE</scope>
</reference>
<evidence type="ECO:0000313" key="1">
    <source>
        <dbReference type="EMBL" id="CAG13706.1"/>
    </source>
</evidence>
<accession>Q4RD26</accession>
<proteinExistence type="predicted"/>
<organism evidence="1">
    <name type="scientific">Tetraodon nigroviridis</name>
    <name type="common">Spotted green pufferfish</name>
    <name type="synonym">Chelonodon nigroviridis</name>
    <dbReference type="NCBI Taxonomy" id="99883"/>
    <lineage>
        <taxon>Eukaryota</taxon>
        <taxon>Metazoa</taxon>
        <taxon>Chordata</taxon>
        <taxon>Craniata</taxon>
        <taxon>Vertebrata</taxon>
        <taxon>Euteleostomi</taxon>
        <taxon>Actinopterygii</taxon>
        <taxon>Neopterygii</taxon>
        <taxon>Teleostei</taxon>
        <taxon>Neoteleostei</taxon>
        <taxon>Acanthomorphata</taxon>
        <taxon>Eupercaria</taxon>
        <taxon>Tetraodontiformes</taxon>
        <taxon>Tetradontoidea</taxon>
        <taxon>Tetraodontidae</taxon>
        <taxon>Tetraodon</taxon>
    </lineage>
</organism>
<dbReference type="KEGG" id="tng:GSTEN00038994G001"/>